<dbReference type="GO" id="GO:0050750">
    <property type="term" value="F:low-density lipoprotein particle receptor binding"/>
    <property type="evidence" value="ECO:0007669"/>
    <property type="project" value="InterPro"/>
</dbReference>
<dbReference type="Pfam" id="PF06400">
    <property type="entry name" value="Alpha-2-MRAP_N"/>
    <property type="match status" value="1"/>
</dbReference>
<keyword evidence="2" id="KW-0732">Signal</keyword>
<feature type="coiled-coil region" evidence="1">
    <location>
        <begin position="187"/>
        <end position="214"/>
    </location>
</feature>
<evidence type="ECO:0000259" key="3">
    <source>
        <dbReference type="Pfam" id="PF06400"/>
    </source>
</evidence>
<dbReference type="SUPFAM" id="SSF47045">
    <property type="entry name" value="RAP domain-like"/>
    <property type="match status" value="3"/>
</dbReference>
<sequence>MILPAFLVVFLVISQSNALNDRMGDKQSPFRMSKLNSLWKKAQNKMSERKLSDLRRMFEMQDRAEMRWKELKANGGDKDGEMEAMIRRKFNLLLEEFGLEKHLDAGEGDKFVDNVAGHGVFGDKRLNDLWDSVQKQGKFSHDELDDLKTEFNHHKDKLKEYNYLVKVLTDQDDISENSVFSREKINEKDAEKLRDKLQDTHASLKKNFAKLKEKTTGEREDTLFRDPRVDELWKRAQNGKFSEEELDSIKQELFHFDHKIMKYKHFREEADDSRRLLNDGHHHLKDKHDTLVKKAEEHGRWVKKMHSTLMDKVTKSEL</sequence>
<organism evidence="5 6">
    <name type="scientific">Desmophyllum pertusum</name>
    <dbReference type="NCBI Taxonomy" id="174260"/>
    <lineage>
        <taxon>Eukaryota</taxon>
        <taxon>Metazoa</taxon>
        <taxon>Cnidaria</taxon>
        <taxon>Anthozoa</taxon>
        <taxon>Hexacorallia</taxon>
        <taxon>Scleractinia</taxon>
        <taxon>Caryophylliina</taxon>
        <taxon>Caryophylliidae</taxon>
        <taxon>Desmophyllum</taxon>
    </lineage>
</organism>
<dbReference type="PANTHER" id="PTHR16560:SF2">
    <property type="entry name" value="ALPHA-2-MACROGLOBULIN RECEPTOR-ASSOCIATED PROTEIN"/>
    <property type="match status" value="1"/>
</dbReference>
<dbReference type="PANTHER" id="PTHR16560">
    <property type="entry name" value="ALPHA-2-MACROGLOBULIN RECEPTOR-ASSOCIATED PROTEIN"/>
    <property type="match status" value="1"/>
</dbReference>
<keyword evidence="5" id="KW-0449">Lipoprotein</keyword>
<evidence type="ECO:0000313" key="6">
    <source>
        <dbReference type="Proteomes" id="UP001163046"/>
    </source>
</evidence>
<feature type="signal peptide" evidence="2">
    <location>
        <begin position="1"/>
        <end position="18"/>
    </location>
</feature>
<dbReference type="InterPro" id="IPR038003">
    <property type="entry name" value="A2-macroglobuin_RAP"/>
</dbReference>
<dbReference type="EMBL" id="MU825402">
    <property type="protein sequence ID" value="KAJ7392245.1"/>
    <property type="molecule type" value="Genomic_DNA"/>
</dbReference>
<dbReference type="GO" id="GO:0048259">
    <property type="term" value="P:regulation of receptor-mediated endocytosis"/>
    <property type="evidence" value="ECO:0007669"/>
    <property type="project" value="TreeGrafter"/>
</dbReference>
<evidence type="ECO:0000313" key="5">
    <source>
        <dbReference type="EMBL" id="KAJ7392245.1"/>
    </source>
</evidence>
<dbReference type="GO" id="GO:0005783">
    <property type="term" value="C:endoplasmic reticulum"/>
    <property type="evidence" value="ECO:0007669"/>
    <property type="project" value="InterPro"/>
</dbReference>
<keyword evidence="5" id="KW-0675">Receptor</keyword>
<dbReference type="GO" id="GO:0048019">
    <property type="term" value="F:receptor antagonist activity"/>
    <property type="evidence" value="ECO:0007669"/>
    <property type="project" value="InterPro"/>
</dbReference>
<reference evidence="5" key="1">
    <citation type="submission" date="2023-01" db="EMBL/GenBank/DDBJ databases">
        <title>Genome assembly of the deep-sea coral Lophelia pertusa.</title>
        <authorList>
            <person name="Herrera S."/>
            <person name="Cordes E."/>
        </authorList>
    </citation>
    <scope>NUCLEOTIDE SEQUENCE</scope>
    <source>
        <strain evidence="5">USNM1676648</strain>
        <tissue evidence="5">Polyp</tissue>
    </source>
</reference>
<accession>A0A9X0A391</accession>
<gene>
    <name evidence="5" type="primary">LRPAP1</name>
    <name evidence="5" type="ORF">OS493_013623</name>
</gene>
<dbReference type="InterPro" id="IPR010483">
    <property type="entry name" value="Alpha_2_MRAP_C"/>
</dbReference>
<feature type="domain" description="Alpha-2-macroglobulin receptor-associated protein" evidence="3">
    <location>
        <begin position="20"/>
        <end position="105"/>
    </location>
</feature>
<dbReference type="GO" id="GO:0008201">
    <property type="term" value="F:heparin binding"/>
    <property type="evidence" value="ECO:0007669"/>
    <property type="project" value="InterPro"/>
</dbReference>
<dbReference type="InterPro" id="IPR009066">
    <property type="entry name" value="MG_RAP_rcpt_1"/>
</dbReference>
<dbReference type="Pfam" id="PF06401">
    <property type="entry name" value="Alpha-2-MRAP_C"/>
    <property type="match status" value="1"/>
</dbReference>
<evidence type="ECO:0000256" key="1">
    <source>
        <dbReference type="SAM" id="Coils"/>
    </source>
</evidence>
<comment type="caution">
    <text evidence="5">The sequence shown here is derived from an EMBL/GenBank/DDBJ whole genome shotgun (WGS) entry which is preliminary data.</text>
</comment>
<keyword evidence="6" id="KW-1185">Reference proteome</keyword>
<name>A0A9X0A391_9CNID</name>
<feature type="chain" id="PRO_5040770112" evidence="2">
    <location>
        <begin position="19"/>
        <end position="318"/>
    </location>
</feature>
<dbReference type="InterPro" id="IPR036744">
    <property type="entry name" value="RAP_sf"/>
</dbReference>
<dbReference type="OrthoDB" id="5817428at2759"/>
<dbReference type="Proteomes" id="UP001163046">
    <property type="component" value="Unassembled WGS sequence"/>
</dbReference>
<feature type="domain" description="Alpha-2-macroglobulin RAP C-terminal" evidence="4">
    <location>
        <begin position="120"/>
        <end position="315"/>
    </location>
</feature>
<dbReference type="Gene3D" id="1.20.81.10">
    <property type="entry name" value="RAP domain"/>
    <property type="match status" value="3"/>
</dbReference>
<keyword evidence="1" id="KW-0175">Coiled coil</keyword>
<protein>
    <submittedName>
        <fullName evidence="5">Low density lipoprotein receptor- protein associated protein 1</fullName>
    </submittedName>
</protein>
<evidence type="ECO:0000256" key="2">
    <source>
        <dbReference type="SAM" id="SignalP"/>
    </source>
</evidence>
<proteinExistence type="predicted"/>
<evidence type="ECO:0000259" key="4">
    <source>
        <dbReference type="Pfam" id="PF06401"/>
    </source>
</evidence>
<dbReference type="AlphaFoldDB" id="A0A9X0A391"/>